<sequence length="49" mass="6041">MLTILRTLLKWFKGEMEELKPEIRFFLYAEIGFYLLAGFVIFIWQPEWL</sequence>
<feature type="transmembrane region" description="Helical" evidence="1">
    <location>
        <begin position="25"/>
        <end position="44"/>
    </location>
</feature>
<dbReference type="EMBL" id="UINC01115407">
    <property type="protein sequence ID" value="SVC86409.1"/>
    <property type="molecule type" value="Genomic_DNA"/>
</dbReference>
<gene>
    <name evidence="2" type="ORF">METZ01_LOCUS339263</name>
</gene>
<accession>A0A382QLL9</accession>
<proteinExistence type="predicted"/>
<dbReference type="AlphaFoldDB" id="A0A382QLL9"/>
<keyword evidence="1" id="KW-1133">Transmembrane helix</keyword>
<name>A0A382QLL9_9ZZZZ</name>
<keyword evidence="1" id="KW-0472">Membrane</keyword>
<evidence type="ECO:0000256" key="1">
    <source>
        <dbReference type="SAM" id="Phobius"/>
    </source>
</evidence>
<reference evidence="2" key="1">
    <citation type="submission" date="2018-05" db="EMBL/GenBank/DDBJ databases">
        <authorList>
            <person name="Lanie J.A."/>
            <person name="Ng W.-L."/>
            <person name="Kazmierczak K.M."/>
            <person name="Andrzejewski T.M."/>
            <person name="Davidsen T.M."/>
            <person name="Wayne K.J."/>
            <person name="Tettelin H."/>
            <person name="Glass J.I."/>
            <person name="Rusch D."/>
            <person name="Podicherti R."/>
            <person name="Tsui H.-C.T."/>
            <person name="Winkler M.E."/>
        </authorList>
    </citation>
    <scope>NUCLEOTIDE SEQUENCE</scope>
</reference>
<protein>
    <submittedName>
        <fullName evidence="2">Uncharacterized protein</fullName>
    </submittedName>
</protein>
<keyword evidence="1" id="KW-0812">Transmembrane</keyword>
<organism evidence="2">
    <name type="scientific">marine metagenome</name>
    <dbReference type="NCBI Taxonomy" id="408172"/>
    <lineage>
        <taxon>unclassified sequences</taxon>
        <taxon>metagenomes</taxon>
        <taxon>ecological metagenomes</taxon>
    </lineage>
</organism>
<evidence type="ECO:0000313" key="2">
    <source>
        <dbReference type="EMBL" id="SVC86409.1"/>
    </source>
</evidence>